<dbReference type="EMBL" id="CP031762">
    <property type="protein sequence ID" value="AXR04863.1"/>
    <property type="molecule type" value="Genomic_DNA"/>
</dbReference>
<dbReference type="Proteomes" id="UP000258102">
    <property type="component" value="Chromosome 2"/>
</dbReference>
<accession>A0AAD0W7B2</accession>
<keyword evidence="1" id="KW-0732">Signal</keyword>
<name>A0AAD0W7B2_PSEO7</name>
<gene>
    <name evidence="2" type="ORF">D0511_23755</name>
</gene>
<evidence type="ECO:0000256" key="1">
    <source>
        <dbReference type="SAM" id="SignalP"/>
    </source>
</evidence>
<sequence length="194" mass="21103">MKTKLAIIASLFAANSAYATVELYSGANNCALDTKLEAAAFTKHANAVGNLEALTQKHSEQAGATGNGYFIFNPAYLRTERYFNCSVPLNANIGQFTLTVHGTTKGLSGTNAFCLISKIRKVSDGGIDKWFKFRETGKGFDWADLSDPTVTGEQFVTYTTTLDNNYESSAVLDFKCRTTWDKGSVAVGQIELSY</sequence>
<proteinExistence type="predicted"/>
<dbReference type="KEGG" id="ppis:B1L02_22570"/>
<dbReference type="AlphaFoldDB" id="A0AAD0W7B2"/>
<evidence type="ECO:0000313" key="2">
    <source>
        <dbReference type="EMBL" id="AXR04863.1"/>
    </source>
</evidence>
<feature type="signal peptide" evidence="1">
    <location>
        <begin position="1"/>
        <end position="19"/>
    </location>
</feature>
<feature type="chain" id="PRO_5042015215" evidence="1">
    <location>
        <begin position="20"/>
        <end position="194"/>
    </location>
</feature>
<evidence type="ECO:0000313" key="3">
    <source>
        <dbReference type="Proteomes" id="UP000258102"/>
    </source>
</evidence>
<reference evidence="2 3" key="1">
    <citation type="submission" date="2018-08" db="EMBL/GenBank/DDBJ databases">
        <title>Whole Genome Sequences of Two Pseudoalteromonas piscicida Strains, DE1-A and DE2-A, which Exhibit Strong Antibacterial Activity against Vibrio vulnificus.</title>
        <authorList>
            <person name="Richards G.P."/>
            <person name="Needleman D.S."/>
            <person name="Watson M.A."/>
            <person name="Polson S.W."/>
        </authorList>
    </citation>
    <scope>NUCLEOTIDE SEQUENCE [LARGE SCALE GENOMIC DNA]</scope>
    <source>
        <strain evidence="2 3">DE2-A</strain>
    </source>
</reference>
<dbReference type="RefSeq" id="WP_088532961.1">
    <property type="nucleotide sequence ID" value="NZ_CP021647.1"/>
</dbReference>
<protein>
    <submittedName>
        <fullName evidence="2">Uncharacterized protein</fullName>
    </submittedName>
</protein>
<organism evidence="2 3">
    <name type="scientific">Pseudoalteromonas piscicida</name>
    <dbReference type="NCBI Taxonomy" id="43662"/>
    <lineage>
        <taxon>Bacteria</taxon>
        <taxon>Pseudomonadati</taxon>
        <taxon>Pseudomonadota</taxon>
        <taxon>Gammaproteobacteria</taxon>
        <taxon>Alteromonadales</taxon>
        <taxon>Pseudoalteromonadaceae</taxon>
        <taxon>Pseudoalteromonas</taxon>
    </lineage>
</organism>